<accession>A0A0E0CM13</accession>
<evidence type="ECO:0000313" key="3">
    <source>
        <dbReference type="Proteomes" id="UP000008021"/>
    </source>
</evidence>
<dbReference type="HOGENOM" id="CLU_2562216_0_0_1"/>
<sequence>MPATVHDESAMRACGRRERRRRSGWTAGVRMTRVTSRTKAAAVRQTRETAAVEPDDGGRAGRRRRQRRACWATTGVLEDDDG</sequence>
<dbReference type="AlphaFoldDB" id="A0A0E0CM13"/>
<evidence type="ECO:0000313" key="2">
    <source>
        <dbReference type="EnsemblPlants" id="OMERI02G20360.1"/>
    </source>
</evidence>
<dbReference type="EnsemblPlants" id="OMERI02G20360.1">
    <property type="protein sequence ID" value="OMERI02G20360.1"/>
    <property type="gene ID" value="OMERI02G20360"/>
</dbReference>
<proteinExistence type="predicted"/>
<protein>
    <submittedName>
        <fullName evidence="2">Uncharacterized protein</fullName>
    </submittedName>
</protein>
<reference evidence="2" key="1">
    <citation type="submission" date="2015-04" db="UniProtKB">
        <authorList>
            <consortium name="EnsemblPlants"/>
        </authorList>
    </citation>
    <scope>IDENTIFICATION</scope>
</reference>
<evidence type="ECO:0000256" key="1">
    <source>
        <dbReference type="SAM" id="MobiDB-lite"/>
    </source>
</evidence>
<dbReference type="Gramene" id="OMERI02G20360.1">
    <property type="protein sequence ID" value="OMERI02G20360.1"/>
    <property type="gene ID" value="OMERI02G20360"/>
</dbReference>
<feature type="region of interest" description="Disordered" evidence="1">
    <location>
        <begin position="1"/>
        <end position="82"/>
    </location>
</feature>
<name>A0A0E0CM13_9ORYZ</name>
<keyword evidence="3" id="KW-1185">Reference proteome</keyword>
<reference evidence="2" key="2">
    <citation type="submission" date="2018-05" db="EMBL/GenBank/DDBJ databases">
        <title>OmerRS3 (Oryza meridionalis Reference Sequence Version 3).</title>
        <authorList>
            <person name="Zhang J."/>
            <person name="Kudrna D."/>
            <person name="Lee S."/>
            <person name="Talag J."/>
            <person name="Welchert J."/>
            <person name="Wing R.A."/>
        </authorList>
    </citation>
    <scope>NUCLEOTIDE SEQUENCE [LARGE SCALE GENOMIC DNA]</scope>
    <source>
        <strain evidence="2">cv. OR44</strain>
    </source>
</reference>
<organism evidence="2">
    <name type="scientific">Oryza meridionalis</name>
    <dbReference type="NCBI Taxonomy" id="40149"/>
    <lineage>
        <taxon>Eukaryota</taxon>
        <taxon>Viridiplantae</taxon>
        <taxon>Streptophyta</taxon>
        <taxon>Embryophyta</taxon>
        <taxon>Tracheophyta</taxon>
        <taxon>Spermatophyta</taxon>
        <taxon>Magnoliopsida</taxon>
        <taxon>Liliopsida</taxon>
        <taxon>Poales</taxon>
        <taxon>Poaceae</taxon>
        <taxon>BOP clade</taxon>
        <taxon>Oryzoideae</taxon>
        <taxon>Oryzeae</taxon>
        <taxon>Oryzinae</taxon>
        <taxon>Oryza</taxon>
    </lineage>
</organism>
<feature type="compositionally biased region" description="Basic and acidic residues" evidence="1">
    <location>
        <begin position="1"/>
        <end position="10"/>
    </location>
</feature>
<dbReference type="Proteomes" id="UP000008021">
    <property type="component" value="Chromosome 2"/>
</dbReference>